<feature type="compositionally biased region" description="Basic and acidic residues" evidence="1">
    <location>
        <begin position="66"/>
        <end position="78"/>
    </location>
</feature>
<comment type="caution">
    <text evidence="2">The sequence shown here is derived from an EMBL/GenBank/DDBJ whole genome shotgun (WGS) entry which is preliminary data.</text>
</comment>
<reference evidence="2" key="1">
    <citation type="submission" date="2019-10" db="EMBL/GenBank/DDBJ databases">
        <authorList>
            <consortium name="DOE Joint Genome Institute"/>
            <person name="Kuo A."/>
            <person name="Miyauchi S."/>
            <person name="Kiss E."/>
            <person name="Drula E."/>
            <person name="Kohler A."/>
            <person name="Sanchez-Garcia M."/>
            <person name="Andreopoulos B."/>
            <person name="Barry K.W."/>
            <person name="Bonito G."/>
            <person name="Buee M."/>
            <person name="Carver A."/>
            <person name="Chen C."/>
            <person name="Cichocki N."/>
            <person name="Clum A."/>
            <person name="Culley D."/>
            <person name="Crous P.W."/>
            <person name="Fauchery L."/>
            <person name="Girlanda M."/>
            <person name="Hayes R."/>
            <person name="Keri Z."/>
            <person name="LaButti K."/>
            <person name="Lipzen A."/>
            <person name="Lombard V."/>
            <person name="Magnuson J."/>
            <person name="Maillard F."/>
            <person name="Morin E."/>
            <person name="Murat C."/>
            <person name="Nolan M."/>
            <person name="Ohm R."/>
            <person name="Pangilinan J."/>
            <person name="Pereira M."/>
            <person name="Perotto S."/>
            <person name="Peter M."/>
            <person name="Riley R."/>
            <person name="Sitrit Y."/>
            <person name="Stielow B."/>
            <person name="Szollosi G."/>
            <person name="Zifcakova L."/>
            <person name="Stursova M."/>
            <person name="Spatafora J.W."/>
            <person name="Tedersoo L."/>
            <person name="Vaario L.-M."/>
            <person name="Yamada A."/>
            <person name="Yan M."/>
            <person name="Wang P."/>
            <person name="Xu J."/>
            <person name="Bruns T."/>
            <person name="Baldrian P."/>
            <person name="Vilgalys R."/>
            <person name="Henrissat B."/>
            <person name="Grigoriev I.V."/>
            <person name="Hibbett D."/>
            <person name="Nagy L.G."/>
            <person name="Martin F.M."/>
        </authorList>
    </citation>
    <scope>NUCLEOTIDE SEQUENCE</scope>
    <source>
        <strain evidence="2">Prilba</strain>
    </source>
</reference>
<reference evidence="2" key="2">
    <citation type="journal article" date="2020" name="Nat. Commun.">
        <title>Large-scale genome sequencing of mycorrhizal fungi provides insights into the early evolution of symbiotic traits.</title>
        <authorList>
            <person name="Miyauchi S."/>
            <person name="Kiss E."/>
            <person name="Kuo A."/>
            <person name="Drula E."/>
            <person name="Kohler A."/>
            <person name="Sanchez-Garcia M."/>
            <person name="Morin E."/>
            <person name="Andreopoulos B."/>
            <person name="Barry K.W."/>
            <person name="Bonito G."/>
            <person name="Buee M."/>
            <person name="Carver A."/>
            <person name="Chen C."/>
            <person name="Cichocki N."/>
            <person name="Clum A."/>
            <person name="Culley D."/>
            <person name="Crous P.W."/>
            <person name="Fauchery L."/>
            <person name="Girlanda M."/>
            <person name="Hayes R.D."/>
            <person name="Keri Z."/>
            <person name="LaButti K."/>
            <person name="Lipzen A."/>
            <person name="Lombard V."/>
            <person name="Magnuson J."/>
            <person name="Maillard F."/>
            <person name="Murat C."/>
            <person name="Nolan M."/>
            <person name="Ohm R.A."/>
            <person name="Pangilinan J."/>
            <person name="Pereira M.F."/>
            <person name="Perotto S."/>
            <person name="Peter M."/>
            <person name="Pfister S."/>
            <person name="Riley R."/>
            <person name="Sitrit Y."/>
            <person name="Stielow J.B."/>
            <person name="Szollosi G."/>
            <person name="Zifcakova L."/>
            <person name="Stursova M."/>
            <person name="Spatafora J.W."/>
            <person name="Tedersoo L."/>
            <person name="Vaario L.M."/>
            <person name="Yamada A."/>
            <person name="Yan M."/>
            <person name="Wang P."/>
            <person name="Xu J."/>
            <person name="Bruns T."/>
            <person name="Baldrian P."/>
            <person name="Vilgalys R."/>
            <person name="Dunand C."/>
            <person name="Henrissat B."/>
            <person name="Grigoriev I.V."/>
            <person name="Hibbett D."/>
            <person name="Nagy L.G."/>
            <person name="Martin F.M."/>
        </authorList>
    </citation>
    <scope>NUCLEOTIDE SEQUENCE</scope>
    <source>
        <strain evidence="2">Prilba</strain>
    </source>
</reference>
<proteinExistence type="predicted"/>
<organism evidence="2 3">
    <name type="scientific">Russula ochroleuca</name>
    <dbReference type="NCBI Taxonomy" id="152965"/>
    <lineage>
        <taxon>Eukaryota</taxon>
        <taxon>Fungi</taxon>
        <taxon>Dikarya</taxon>
        <taxon>Basidiomycota</taxon>
        <taxon>Agaricomycotina</taxon>
        <taxon>Agaricomycetes</taxon>
        <taxon>Russulales</taxon>
        <taxon>Russulaceae</taxon>
        <taxon>Russula</taxon>
    </lineage>
</organism>
<protein>
    <submittedName>
        <fullName evidence="2">Uncharacterized protein</fullName>
    </submittedName>
</protein>
<feature type="compositionally biased region" description="Pro residues" evidence="1">
    <location>
        <begin position="54"/>
        <end position="65"/>
    </location>
</feature>
<accession>A0A9P5T945</accession>
<evidence type="ECO:0000256" key="1">
    <source>
        <dbReference type="SAM" id="MobiDB-lite"/>
    </source>
</evidence>
<evidence type="ECO:0000313" key="2">
    <source>
        <dbReference type="EMBL" id="KAF8480060.1"/>
    </source>
</evidence>
<feature type="compositionally biased region" description="Basic residues" evidence="1">
    <location>
        <begin position="79"/>
        <end position="88"/>
    </location>
</feature>
<dbReference type="OrthoDB" id="2507336at2759"/>
<name>A0A9P5T945_9AGAM</name>
<dbReference type="EMBL" id="WHVB01000008">
    <property type="protein sequence ID" value="KAF8480060.1"/>
    <property type="molecule type" value="Genomic_DNA"/>
</dbReference>
<dbReference type="AlphaFoldDB" id="A0A9P5T945"/>
<sequence>MLLNEVSKLREERRNIQFEIGSLLCMRSQYDAGGMFDPDWKPSTGPLAPQTPADLPPDAPPGPPPEPRRGAWRSDHQRGGFRRGRKKSEGRPAGPIIGTTPPAAPPTERPQTTGSWATWQGIYNHFYLL</sequence>
<feature type="compositionally biased region" description="Low complexity" evidence="1">
    <location>
        <begin position="92"/>
        <end position="101"/>
    </location>
</feature>
<evidence type="ECO:0000313" key="3">
    <source>
        <dbReference type="Proteomes" id="UP000759537"/>
    </source>
</evidence>
<dbReference type="Proteomes" id="UP000759537">
    <property type="component" value="Unassembled WGS sequence"/>
</dbReference>
<gene>
    <name evidence="2" type="ORF">DFH94DRAFT_793827</name>
</gene>
<keyword evidence="3" id="KW-1185">Reference proteome</keyword>
<feature type="region of interest" description="Disordered" evidence="1">
    <location>
        <begin position="34"/>
        <end position="116"/>
    </location>
</feature>